<evidence type="ECO:0000256" key="1">
    <source>
        <dbReference type="SAM" id="Coils"/>
    </source>
</evidence>
<evidence type="ECO:0000313" key="3">
    <source>
        <dbReference type="WBParaSite" id="TREG1_54030.1"/>
    </source>
</evidence>
<reference evidence="3" key="2">
    <citation type="submission" date="2023-11" db="UniProtKB">
        <authorList>
            <consortium name="WormBaseParasite"/>
        </authorList>
    </citation>
    <scope>IDENTIFICATION</scope>
</reference>
<protein>
    <recommendedName>
        <fullName evidence="4">Mitochondrial mRNA-processing protein COX24 C-terminal domain-containing protein</fullName>
    </recommendedName>
</protein>
<feature type="coiled-coil region" evidence="1">
    <location>
        <begin position="108"/>
        <end position="135"/>
    </location>
</feature>
<dbReference type="Proteomes" id="UP000050795">
    <property type="component" value="Unassembled WGS sequence"/>
</dbReference>
<dbReference type="AlphaFoldDB" id="A0AA85JUR1"/>
<accession>A0AA85JUR1</accession>
<proteinExistence type="predicted"/>
<evidence type="ECO:0008006" key="4">
    <source>
        <dbReference type="Google" id="ProtNLM"/>
    </source>
</evidence>
<keyword evidence="1" id="KW-0175">Coiled coil</keyword>
<organism evidence="2 3">
    <name type="scientific">Trichobilharzia regenti</name>
    <name type="common">Nasal bird schistosome</name>
    <dbReference type="NCBI Taxonomy" id="157069"/>
    <lineage>
        <taxon>Eukaryota</taxon>
        <taxon>Metazoa</taxon>
        <taxon>Spiralia</taxon>
        <taxon>Lophotrochozoa</taxon>
        <taxon>Platyhelminthes</taxon>
        <taxon>Trematoda</taxon>
        <taxon>Digenea</taxon>
        <taxon>Strigeidida</taxon>
        <taxon>Schistosomatoidea</taxon>
        <taxon>Schistosomatidae</taxon>
        <taxon>Trichobilharzia</taxon>
    </lineage>
</organism>
<sequence length="181" mass="21737">MFQCFRLLRQIPKIARSHSLFTRCTVKNPKFHNDVNILIHHNDALEKKYVIKDSPESPKMLTSILGMTLHLGITESNNLDRYPSQNIVPIQLKNDIKNRRRKMKIHQKRRLQKRHAVLTRKLQLMREKKEEKKLQELFEFWRIRSEAWDPAEKVENRLHLARRSGYYVDILKTKGSPFLKE</sequence>
<evidence type="ECO:0000313" key="2">
    <source>
        <dbReference type="Proteomes" id="UP000050795"/>
    </source>
</evidence>
<keyword evidence="2" id="KW-1185">Reference proteome</keyword>
<reference evidence="2" key="1">
    <citation type="submission" date="2022-06" db="EMBL/GenBank/DDBJ databases">
        <authorList>
            <person name="Berger JAMES D."/>
            <person name="Berger JAMES D."/>
        </authorList>
    </citation>
    <scope>NUCLEOTIDE SEQUENCE [LARGE SCALE GENOMIC DNA]</scope>
</reference>
<name>A0AA85JUR1_TRIRE</name>
<dbReference type="WBParaSite" id="TREG1_54030.1">
    <property type="protein sequence ID" value="TREG1_54030.1"/>
    <property type="gene ID" value="TREG1_54030"/>
</dbReference>